<dbReference type="EMBL" id="JBHTJR010000047">
    <property type="protein sequence ID" value="MFD0993392.1"/>
    <property type="molecule type" value="Genomic_DNA"/>
</dbReference>
<dbReference type="Pfam" id="PF08327">
    <property type="entry name" value="AHSA1"/>
    <property type="match status" value="1"/>
</dbReference>
<dbReference type="CDD" id="cd07814">
    <property type="entry name" value="SRPBCC_CalC_Aha1-like"/>
    <property type="match status" value="1"/>
</dbReference>
<organism evidence="3 4">
    <name type="scientific">Tenacibaculum geojense</name>
    <dbReference type="NCBI Taxonomy" id="915352"/>
    <lineage>
        <taxon>Bacteria</taxon>
        <taxon>Pseudomonadati</taxon>
        <taxon>Bacteroidota</taxon>
        <taxon>Flavobacteriia</taxon>
        <taxon>Flavobacteriales</taxon>
        <taxon>Flavobacteriaceae</taxon>
        <taxon>Tenacibaculum</taxon>
    </lineage>
</organism>
<dbReference type="Proteomes" id="UP001597062">
    <property type="component" value="Unassembled WGS sequence"/>
</dbReference>
<accession>A0ABW3JVJ0</accession>
<proteinExistence type="inferred from homology"/>
<comment type="similarity">
    <text evidence="1">Belongs to the AHA1 family.</text>
</comment>
<evidence type="ECO:0000259" key="2">
    <source>
        <dbReference type="Pfam" id="PF08327"/>
    </source>
</evidence>
<comment type="caution">
    <text evidence="3">The sequence shown here is derived from an EMBL/GenBank/DDBJ whole genome shotgun (WGS) entry which is preliminary data.</text>
</comment>
<dbReference type="Gene3D" id="3.30.530.20">
    <property type="match status" value="1"/>
</dbReference>
<reference evidence="4" key="1">
    <citation type="journal article" date="2019" name="Int. J. Syst. Evol. Microbiol.">
        <title>The Global Catalogue of Microorganisms (GCM) 10K type strain sequencing project: providing services to taxonomists for standard genome sequencing and annotation.</title>
        <authorList>
            <consortium name="The Broad Institute Genomics Platform"/>
            <consortium name="The Broad Institute Genome Sequencing Center for Infectious Disease"/>
            <person name="Wu L."/>
            <person name="Ma J."/>
        </authorList>
    </citation>
    <scope>NUCLEOTIDE SEQUENCE [LARGE SCALE GENOMIC DNA]</scope>
    <source>
        <strain evidence="4">CCUG 60527</strain>
    </source>
</reference>
<name>A0ABW3JVJ0_9FLAO</name>
<evidence type="ECO:0000313" key="4">
    <source>
        <dbReference type="Proteomes" id="UP001597062"/>
    </source>
</evidence>
<evidence type="ECO:0000313" key="3">
    <source>
        <dbReference type="EMBL" id="MFD0993392.1"/>
    </source>
</evidence>
<dbReference type="InterPro" id="IPR013538">
    <property type="entry name" value="ASHA1/2-like_C"/>
</dbReference>
<keyword evidence="4" id="KW-1185">Reference proteome</keyword>
<evidence type="ECO:0000256" key="1">
    <source>
        <dbReference type="ARBA" id="ARBA00006817"/>
    </source>
</evidence>
<dbReference type="SUPFAM" id="SSF55961">
    <property type="entry name" value="Bet v1-like"/>
    <property type="match status" value="1"/>
</dbReference>
<dbReference type="InterPro" id="IPR023393">
    <property type="entry name" value="START-like_dom_sf"/>
</dbReference>
<gene>
    <name evidence="3" type="ORF">ACFQ1U_09265</name>
</gene>
<sequence>MDSHKVNPIIVSKNITASPERIWKAITDVSEMNLWFFNNIPDFKAEIGFKTWFIVSNDDRKFYHLWEVISVEKNVSIHVEWTYPGFVKEPFLVVFSLKSEKINLTNFRVTAYGIEKFLHFNLPEFTVESCKGGWEFFTDNLKKYIEGSIN</sequence>
<feature type="domain" description="Activator of Hsp90 ATPase homologue 1/2-like C-terminal" evidence="2">
    <location>
        <begin position="17"/>
        <end position="146"/>
    </location>
</feature>
<dbReference type="RefSeq" id="WP_386107609.1">
    <property type="nucleotide sequence ID" value="NZ_JBHTJR010000047.1"/>
</dbReference>
<protein>
    <submittedName>
        <fullName evidence="3">SRPBCC domain-containing protein</fullName>
    </submittedName>
</protein>